<dbReference type="AlphaFoldDB" id="G8C0W3"/>
<accession>G8C0W3</accession>
<dbReference type="GO" id="GO:0031124">
    <property type="term" value="P:mRNA 3'-end processing"/>
    <property type="evidence" value="ECO:0007669"/>
    <property type="project" value="EnsemblFungi"/>
</dbReference>
<dbReference type="KEGG" id="tpf:TPHA_0M00490"/>
<dbReference type="STRING" id="1071381.G8C0W3"/>
<dbReference type="InterPro" id="IPR045114">
    <property type="entry name" value="Csn12-like"/>
</dbReference>
<dbReference type="EMBL" id="HE612868">
    <property type="protein sequence ID" value="CCE65624.1"/>
    <property type="molecule type" value="Genomic_DNA"/>
</dbReference>
<dbReference type="GO" id="GO:0006368">
    <property type="term" value="P:transcription elongation by RNA polymerase II"/>
    <property type="evidence" value="ECO:0007669"/>
    <property type="project" value="EnsemblFungi"/>
</dbReference>
<keyword evidence="2" id="KW-1185">Reference proteome</keyword>
<dbReference type="GO" id="GO:0003723">
    <property type="term" value="F:RNA binding"/>
    <property type="evidence" value="ECO:0007669"/>
    <property type="project" value="EnsemblFungi"/>
</dbReference>
<gene>
    <name evidence="1" type="primary">TPHA0M00490</name>
    <name evidence="1" type="ordered locus">TPHA_0M00490</name>
</gene>
<dbReference type="eggNOG" id="KOG2688">
    <property type="taxonomic scope" value="Eukaryota"/>
</dbReference>
<evidence type="ECO:0000313" key="2">
    <source>
        <dbReference type="Proteomes" id="UP000005666"/>
    </source>
</evidence>
<reference evidence="1 2" key="1">
    <citation type="journal article" date="2011" name="Proc. Natl. Acad. Sci. U.S.A.">
        <title>Evolutionary erosion of yeast sex chromosomes by mating-type switching accidents.</title>
        <authorList>
            <person name="Gordon J.L."/>
            <person name="Armisen D."/>
            <person name="Proux-Wera E."/>
            <person name="Oheigeartaigh S.S."/>
            <person name="Byrne K.P."/>
            <person name="Wolfe K.H."/>
        </authorList>
    </citation>
    <scope>NUCLEOTIDE SEQUENCE [LARGE SCALE GENOMIC DNA]</scope>
    <source>
        <strain evidence="2">ATCC 24235 / CBS 4417 / NBRC 1672 / NRRL Y-8282 / UCD 70-5</strain>
    </source>
</reference>
<dbReference type="PANTHER" id="PTHR12732:SF8">
    <property type="entry name" value="NUCLEAR MRNA EXPORT PROTEIN THP1"/>
    <property type="match status" value="1"/>
</dbReference>
<dbReference type="GO" id="GO:0000973">
    <property type="term" value="P:post-transcriptional tethering of RNA polymerase II gene DNA at nuclear periphery"/>
    <property type="evidence" value="ECO:0007669"/>
    <property type="project" value="EnsemblFungi"/>
</dbReference>
<dbReference type="GO" id="GO:0071028">
    <property type="term" value="P:nuclear mRNA surveillance"/>
    <property type="evidence" value="ECO:0007669"/>
    <property type="project" value="EnsemblFungi"/>
</dbReference>
<dbReference type="GO" id="GO:0070390">
    <property type="term" value="C:transcription export complex 2"/>
    <property type="evidence" value="ECO:0007669"/>
    <property type="project" value="EnsemblFungi"/>
</dbReference>
<evidence type="ECO:0000313" key="1">
    <source>
        <dbReference type="EMBL" id="CCE65624.1"/>
    </source>
</evidence>
<dbReference type="GO" id="GO:0016973">
    <property type="term" value="P:poly(A)+ mRNA export from nucleus"/>
    <property type="evidence" value="ECO:0007669"/>
    <property type="project" value="TreeGrafter"/>
</dbReference>
<dbReference type="GO" id="GO:0005635">
    <property type="term" value="C:nuclear envelope"/>
    <property type="evidence" value="ECO:0007669"/>
    <property type="project" value="EnsemblFungi"/>
</dbReference>
<dbReference type="PANTHER" id="PTHR12732">
    <property type="entry name" value="UNCHARACTERIZED PROTEASOME COMPONENT REGION PCI-CONTAINING"/>
    <property type="match status" value="1"/>
</dbReference>
<dbReference type="GeneID" id="11531917"/>
<dbReference type="GO" id="GO:0006283">
    <property type="term" value="P:transcription-coupled nucleotide-excision repair"/>
    <property type="evidence" value="ECO:0007669"/>
    <property type="project" value="EnsemblFungi"/>
</dbReference>
<dbReference type="OMA" id="PQLCSNI"/>
<dbReference type="SMART" id="SM00753">
    <property type="entry name" value="PAM"/>
    <property type="match status" value="1"/>
</dbReference>
<sequence length="477" mass="55064">MQYSLAIFFQELSDGSFECLSLDLESNGERISMLQEELCRRFKKDKALEKLVETQAFAFHGKSEWTRFNIMVVSFLKYCRDVNPWSLLESYDLIFNFYTDLVNCLLNDSYPIDKLVPITKEMTDYVVPVACKLDNNYELLNTRRFQFLSYVSSVVSKLFNSTKPLRNLDDHEGFVEKPHFQQLPGKQKILLYLVNKLNNIYFRIHSPQLCSNIFKNFKPKCMIYRFGEYPVQERIEFHYLLGRYYLLNNNVLNAYRQLDRSFELLSHVASTLNLSLESMQPLRSNLQRILKYLVPAGLIIGKLPRFWVVGEVDQQLAHQYAAVARAVRAGNLKGVNEWLQEHESALRRSHLLLTLLEKLPVLAYRYLVRAVVQGYTMELSSSRVPYAVVRRAVELSTGPGPGAEARLTIYNAVHSAANVEAMLVDLINLNLFRGNCFPMLETCVVRKTTDVSQVFPSVPEKVVAMFPLNGDDAWLDE</sequence>
<dbReference type="GO" id="GO:0003690">
    <property type="term" value="F:double-stranded DNA binding"/>
    <property type="evidence" value="ECO:0007669"/>
    <property type="project" value="EnsemblFungi"/>
</dbReference>
<dbReference type="HOGENOM" id="CLU_048936_0_0_1"/>
<organism evidence="1 2">
    <name type="scientific">Tetrapisispora phaffii (strain ATCC 24235 / CBS 4417 / NBRC 1672 / NRRL Y-8282 / UCD 70-5)</name>
    <name type="common">Yeast</name>
    <name type="synonym">Fabospora phaffii</name>
    <dbReference type="NCBI Taxonomy" id="1071381"/>
    <lineage>
        <taxon>Eukaryota</taxon>
        <taxon>Fungi</taxon>
        <taxon>Dikarya</taxon>
        <taxon>Ascomycota</taxon>
        <taxon>Saccharomycotina</taxon>
        <taxon>Saccharomycetes</taxon>
        <taxon>Saccharomycetales</taxon>
        <taxon>Saccharomycetaceae</taxon>
        <taxon>Tetrapisispora</taxon>
    </lineage>
</organism>
<name>G8C0W3_TETPH</name>
<proteinExistence type="predicted"/>
<dbReference type="OrthoDB" id="5404651at2759"/>
<dbReference type="Proteomes" id="UP000005666">
    <property type="component" value="Chromosome 13"/>
</dbReference>
<protein>
    <submittedName>
        <fullName evidence="1">Uncharacterized protein</fullName>
    </submittedName>
</protein>
<dbReference type="RefSeq" id="XP_003688058.1">
    <property type="nucleotide sequence ID" value="XM_003688010.1"/>
</dbReference>